<proteinExistence type="predicted"/>
<dbReference type="OrthoDB" id="525353at2"/>
<evidence type="ECO:0000313" key="1">
    <source>
        <dbReference type="EMBL" id="AMK55188.1"/>
    </source>
</evidence>
<dbReference type="EMBL" id="CP011391">
    <property type="protein sequence ID" value="AMK55188.1"/>
    <property type="molecule type" value="Genomic_DNA"/>
</dbReference>
<dbReference type="RefSeq" id="WP_145907633.1">
    <property type="nucleotide sequence ID" value="NZ_CAKOCV010000004.1"/>
</dbReference>
<dbReference type="Proteomes" id="UP000069771">
    <property type="component" value="Chromosome"/>
</dbReference>
<reference evidence="1 2" key="1">
    <citation type="journal article" date="2016" name="Gut Pathog.">
        <title>Whole genome sequencing of "Faecalibaculum rodentium" ALO17, isolated from C57BL/6J laboratory mouse feces.</title>
        <authorList>
            <person name="Lim S."/>
            <person name="Chang D.H."/>
            <person name="Ahn S."/>
            <person name="Kim B.C."/>
        </authorList>
    </citation>
    <scope>NUCLEOTIDE SEQUENCE [LARGE SCALE GENOMIC DNA]</scope>
    <source>
        <strain evidence="1 2">Alo17</strain>
    </source>
</reference>
<dbReference type="STRING" id="1702221.AALO17_20540"/>
<evidence type="ECO:0000313" key="2">
    <source>
        <dbReference type="Proteomes" id="UP000069771"/>
    </source>
</evidence>
<accession>A0A140DX11</accession>
<gene>
    <name evidence="1" type="ORF">AALO17_20540</name>
</gene>
<keyword evidence="2" id="KW-1185">Reference proteome</keyword>
<dbReference type="GeneID" id="78478652"/>
<protein>
    <submittedName>
        <fullName evidence="1">Uncharacterized protein</fullName>
    </submittedName>
</protein>
<name>A0A140DX11_9FIRM</name>
<dbReference type="KEGG" id="fro:AALO17_20540"/>
<organism evidence="1 2">
    <name type="scientific">Faecalibaculum rodentium</name>
    <dbReference type="NCBI Taxonomy" id="1702221"/>
    <lineage>
        <taxon>Bacteria</taxon>
        <taxon>Bacillati</taxon>
        <taxon>Bacillota</taxon>
        <taxon>Erysipelotrichia</taxon>
        <taxon>Erysipelotrichales</taxon>
        <taxon>Erysipelotrichaceae</taxon>
        <taxon>Faecalibaculum</taxon>
    </lineage>
</organism>
<dbReference type="AlphaFoldDB" id="A0A140DX11"/>
<sequence>MKDCISCNSALSESGYMQNALLWIPGIEDLKSLYIGKNGEAVRTALSNESIIESESLDIISSASELFDFIIFDNSLDDEREKKMRIDQALELLNESGKVIIIAQNKFGCRGVTSLDQYKSQESHFQFSWKEWSLLLENYAQRTKSYFPYPDSFTADYLFSKNPKRSDLLHPDYNYSGPAYQIADSGKFMQSAFDAGYFEDFTNSYLFVISKADTPDIEYVKFSRNRKPRFQIYTTIQNRVTGKVVIKHPIYSGGKDHLQRMVDYQCYTNDYQSSNLKYCPARMAGDSCIFSFVEGRSLDSELTNAVQNNDFETVSHIMDIVWEAASFGPECKFTPNQEFLNLFGDHDYSILEGEISREQSNIDLVPGNIIVGDGGTMTIIDYEWTFPFSVPTKFILFRSMLHSPEFNDMESEMKNRIWKQYGITDEMQELFWKMEESFQQYVSDGTLWQKLAEAGGISVPIPNIHTQLIECTIEQDSKKICKSFLLNPDLSIRAHIESGSTIHICFEHNAMMRIRKIEVDGKPVDFTTNADIAEGNEYIFTRQPIISIENPAGSMLELDALIYSYDDSDITTVSNLMQTNQHLNISIDEIKGQYDELYSKTSVRLLRKLRLL</sequence>